<accession>A0ABT5C1Z5</accession>
<name>A0ABT5C1Z5_9BACT</name>
<dbReference type="InterPro" id="IPR000719">
    <property type="entry name" value="Prot_kinase_dom"/>
</dbReference>
<evidence type="ECO:0000256" key="4">
    <source>
        <dbReference type="ARBA" id="ARBA00022840"/>
    </source>
</evidence>
<dbReference type="PROSITE" id="PS00107">
    <property type="entry name" value="PROTEIN_KINASE_ATP"/>
    <property type="match status" value="1"/>
</dbReference>
<keyword evidence="1" id="KW-0808">Transferase</keyword>
<dbReference type="PROSITE" id="PS00109">
    <property type="entry name" value="PROTEIN_KINASE_TYR"/>
    <property type="match status" value="1"/>
</dbReference>
<feature type="binding site" evidence="5">
    <location>
        <position position="45"/>
    </location>
    <ligand>
        <name>ATP</name>
        <dbReference type="ChEBI" id="CHEBI:30616"/>
    </ligand>
</feature>
<keyword evidence="2 5" id="KW-0547">Nucleotide-binding</keyword>
<dbReference type="SUPFAM" id="SSF56112">
    <property type="entry name" value="Protein kinase-like (PK-like)"/>
    <property type="match status" value="1"/>
</dbReference>
<dbReference type="InterPro" id="IPR008266">
    <property type="entry name" value="Tyr_kinase_AS"/>
</dbReference>
<sequence>MSAPSDPNGWRKYRPIAEIGRGGMADVCLAVAQGPAGFNKLVVLKRVRAELVEDAEILAMFLDEARLAARLNHPNVVQTHEVGDEGARFFIAMEYLDGQPLGSVRSRMGHDKVPLPLQVRVLCDALAGLHYAHNLRDFDGTPIQVVHRDVSPQNIFVTYDGVIKVVDFGIAKAADSLTETRTGMLKGKVSYMSPEQARGERVDRRSDVFSVGVILWEAIARRRMWKGFNDLAILGRLAIGEVPSLREEASKVDVDPEIERICQKALAPALEGRYATAAELQADLERWLVERHRGMTAREAGEIVASQFADDRARIKQVVEEQLRGVRWTGSYPRVTLTPDLPKLGTGRMSTTPTMTAPAAISHSSDATSMVPSVSATEAKERAARPNRAMFLVAVTFVAIGGTVSVGVLRAQPWRLAAGDHRQAQVAAPPAMEPSPTQEEDIRLVVRVSPVDAKVSIDGSPTSSGAYEGRLARDGRVHVIRVEAPGFIAQEETITASNDLFLSLALKSAPEAQPGRLAPIGRGAPAGAAAAPPASAAPPSSAPAPLSPPSAEQKPKRGIDLESPYAR</sequence>
<dbReference type="PANTHER" id="PTHR43289:SF6">
    <property type="entry name" value="SERINE_THREONINE-PROTEIN KINASE NEKL-3"/>
    <property type="match status" value="1"/>
</dbReference>
<evidence type="ECO:0000256" key="1">
    <source>
        <dbReference type="ARBA" id="ARBA00022679"/>
    </source>
</evidence>
<protein>
    <submittedName>
        <fullName evidence="8">Serine/threonine-protein kinase</fullName>
    </submittedName>
</protein>
<evidence type="ECO:0000256" key="5">
    <source>
        <dbReference type="PROSITE-ProRule" id="PRU10141"/>
    </source>
</evidence>
<dbReference type="Proteomes" id="UP001217485">
    <property type="component" value="Unassembled WGS sequence"/>
</dbReference>
<evidence type="ECO:0000313" key="9">
    <source>
        <dbReference type="Proteomes" id="UP001217485"/>
    </source>
</evidence>
<evidence type="ECO:0000256" key="6">
    <source>
        <dbReference type="SAM" id="MobiDB-lite"/>
    </source>
</evidence>
<keyword evidence="3 8" id="KW-0418">Kinase</keyword>
<gene>
    <name evidence="8" type="ORF">POL72_21975</name>
</gene>
<dbReference type="RefSeq" id="WP_272097466.1">
    <property type="nucleotide sequence ID" value="NZ_JAQNDK010000002.1"/>
</dbReference>
<dbReference type="InterPro" id="IPR017441">
    <property type="entry name" value="Protein_kinase_ATP_BS"/>
</dbReference>
<reference evidence="8 9" key="1">
    <citation type="submission" date="2023-01" db="EMBL/GenBank/DDBJ databases">
        <title>Minimal conservation of predation-associated metabolite biosynthetic gene clusters underscores biosynthetic potential of Myxococcota including descriptions for ten novel species: Archangium lansinium sp. nov., Myxococcus landrumus sp. nov., Nannocystis bai.</title>
        <authorList>
            <person name="Ahearne A."/>
            <person name="Stevens C."/>
            <person name="Dowd S."/>
        </authorList>
    </citation>
    <scope>NUCLEOTIDE SEQUENCE [LARGE SCALE GENOMIC DNA]</scope>
    <source>
        <strain evidence="8 9">WIWO2</strain>
    </source>
</reference>
<dbReference type="Gene3D" id="1.10.510.10">
    <property type="entry name" value="Transferase(Phosphotransferase) domain 1"/>
    <property type="match status" value="1"/>
</dbReference>
<dbReference type="CDD" id="cd14014">
    <property type="entry name" value="STKc_PknB_like"/>
    <property type="match status" value="1"/>
</dbReference>
<evidence type="ECO:0000313" key="8">
    <source>
        <dbReference type="EMBL" id="MDC0680426.1"/>
    </source>
</evidence>
<dbReference type="PANTHER" id="PTHR43289">
    <property type="entry name" value="MITOGEN-ACTIVATED PROTEIN KINASE KINASE KINASE 20-RELATED"/>
    <property type="match status" value="1"/>
</dbReference>
<feature type="region of interest" description="Disordered" evidence="6">
    <location>
        <begin position="516"/>
        <end position="567"/>
    </location>
</feature>
<dbReference type="Pfam" id="PF00069">
    <property type="entry name" value="Pkinase"/>
    <property type="match status" value="1"/>
</dbReference>
<organism evidence="8 9">
    <name type="scientific">Sorangium atrum</name>
    <dbReference type="NCBI Taxonomy" id="2995308"/>
    <lineage>
        <taxon>Bacteria</taxon>
        <taxon>Pseudomonadati</taxon>
        <taxon>Myxococcota</taxon>
        <taxon>Polyangia</taxon>
        <taxon>Polyangiales</taxon>
        <taxon>Polyangiaceae</taxon>
        <taxon>Sorangium</taxon>
    </lineage>
</organism>
<feature type="compositionally biased region" description="Low complexity" evidence="6">
    <location>
        <begin position="516"/>
        <end position="539"/>
    </location>
</feature>
<dbReference type="PROSITE" id="PS50011">
    <property type="entry name" value="PROTEIN_KINASE_DOM"/>
    <property type="match status" value="1"/>
</dbReference>
<feature type="domain" description="Protein kinase" evidence="7">
    <location>
        <begin position="13"/>
        <end position="288"/>
    </location>
</feature>
<dbReference type="GO" id="GO:0016301">
    <property type="term" value="F:kinase activity"/>
    <property type="evidence" value="ECO:0007669"/>
    <property type="project" value="UniProtKB-KW"/>
</dbReference>
<comment type="caution">
    <text evidence="8">The sequence shown here is derived from an EMBL/GenBank/DDBJ whole genome shotgun (WGS) entry which is preliminary data.</text>
</comment>
<dbReference type="EMBL" id="JAQNDK010000002">
    <property type="protein sequence ID" value="MDC0680426.1"/>
    <property type="molecule type" value="Genomic_DNA"/>
</dbReference>
<dbReference type="InterPro" id="IPR011009">
    <property type="entry name" value="Kinase-like_dom_sf"/>
</dbReference>
<proteinExistence type="predicted"/>
<evidence type="ECO:0000256" key="3">
    <source>
        <dbReference type="ARBA" id="ARBA00022777"/>
    </source>
</evidence>
<evidence type="ECO:0000259" key="7">
    <source>
        <dbReference type="PROSITE" id="PS50011"/>
    </source>
</evidence>
<evidence type="ECO:0000256" key="2">
    <source>
        <dbReference type="ARBA" id="ARBA00022741"/>
    </source>
</evidence>
<keyword evidence="4 5" id="KW-0067">ATP-binding</keyword>
<keyword evidence="9" id="KW-1185">Reference proteome</keyword>
<dbReference type="Gene3D" id="3.30.200.20">
    <property type="entry name" value="Phosphorylase Kinase, domain 1"/>
    <property type="match status" value="1"/>
</dbReference>